<keyword evidence="3" id="KW-1185">Reference proteome</keyword>
<dbReference type="KEGG" id="ocg:OCA5_c14600"/>
<keyword evidence="1" id="KW-1133">Transmembrane helix</keyword>
<proteinExistence type="predicted"/>
<evidence type="ECO:0000313" key="2">
    <source>
        <dbReference type="EMBL" id="AEI06176.1"/>
    </source>
</evidence>
<dbReference type="Proteomes" id="UP000007730">
    <property type="component" value="Chromosome"/>
</dbReference>
<organism evidence="2 3">
    <name type="scientific">Afipia carboxidovorans (strain ATCC 49405 / DSM 1227 / KCTC 32145 / OM5)</name>
    <name type="common">Oligotropha carboxidovorans</name>
    <dbReference type="NCBI Taxonomy" id="504832"/>
    <lineage>
        <taxon>Bacteria</taxon>
        <taxon>Pseudomonadati</taxon>
        <taxon>Pseudomonadota</taxon>
        <taxon>Alphaproteobacteria</taxon>
        <taxon>Hyphomicrobiales</taxon>
        <taxon>Nitrobacteraceae</taxon>
        <taxon>Afipia</taxon>
    </lineage>
</organism>
<sequence length="154" mass="18067">MGEKVSWTRRGLLVLLWLPAVALALAMWSWERRPMSDRSEGSSPIRLLYVQMDRSERNHFVQQVRRFADQHHFDLNIRQLTPDPDEIFFQLSQKNILLLGSNRSKRRAPEFQFAFIFYRQREKSSPSLAEIDPLMVSLKKLLADVPGLVVTKEE</sequence>
<evidence type="ECO:0000256" key="1">
    <source>
        <dbReference type="SAM" id="Phobius"/>
    </source>
</evidence>
<feature type="transmembrane region" description="Helical" evidence="1">
    <location>
        <begin position="12"/>
        <end position="30"/>
    </location>
</feature>
<dbReference type="HOGENOM" id="CLU_1702473_0_0_5"/>
<dbReference type="EMBL" id="CP002826">
    <property type="protein sequence ID" value="AEI06176.1"/>
    <property type="molecule type" value="Genomic_DNA"/>
</dbReference>
<accession>F8BY36</accession>
<protein>
    <recommendedName>
        <fullName evidence="4">Transmembrane protein</fullName>
    </recommendedName>
</protein>
<evidence type="ECO:0000313" key="3">
    <source>
        <dbReference type="Proteomes" id="UP000007730"/>
    </source>
</evidence>
<keyword evidence="1" id="KW-0812">Transmembrane</keyword>
<keyword evidence="1" id="KW-0472">Membrane</keyword>
<dbReference type="RefSeq" id="WP_013913010.1">
    <property type="nucleotide sequence ID" value="NC_011386.1"/>
</dbReference>
<reference evidence="2 3" key="1">
    <citation type="journal article" date="2011" name="J. Bacteriol.">
        <title>Complete genome sequences of the chemolithoautotrophic Oligotropha carboxidovorans strains OM4 and OM5.</title>
        <authorList>
            <person name="Volland S."/>
            <person name="Rachinger M."/>
            <person name="Strittmatter A."/>
            <person name="Daniel R."/>
            <person name="Gottschalk G."/>
            <person name="Meyer O."/>
        </authorList>
    </citation>
    <scope>NUCLEOTIDE SEQUENCE [LARGE SCALE GENOMIC DNA]</scope>
    <source>
        <strain evidence="3">ATCC 49405 / DSM 1227 / KCTC 32145 / OM5</strain>
    </source>
</reference>
<evidence type="ECO:0008006" key="4">
    <source>
        <dbReference type="Google" id="ProtNLM"/>
    </source>
</evidence>
<name>F8BY36_AFIC5</name>
<dbReference type="STRING" id="504832.OCA5_c14600"/>
<dbReference type="AlphaFoldDB" id="F8BY36"/>
<gene>
    <name evidence="2" type="ordered locus">OCA5_c14600</name>
</gene>